<accession>A0A0K8P232</accession>
<protein>
    <submittedName>
        <fullName evidence="3">Lipopolysaccharide core biosynthesis glycosyl transferase</fullName>
    </submittedName>
</protein>
<keyword evidence="3" id="KW-0808">Transferase</keyword>
<dbReference type="PANTHER" id="PTHR43630:SF2">
    <property type="entry name" value="GLYCOSYLTRANSFERASE"/>
    <property type="match status" value="1"/>
</dbReference>
<dbReference type="InterPro" id="IPR001173">
    <property type="entry name" value="Glyco_trans_2-like"/>
</dbReference>
<reference evidence="4" key="1">
    <citation type="submission" date="2015-07" db="EMBL/GenBank/DDBJ databases">
        <title>Discovery of a poly(ethylene terephthalate assimilation.</title>
        <authorList>
            <person name="Yoshida S."/>
            <person name="Hiraga K."/>
            <person name="Takehana T."/>
            <person name="Taniguchi I."/>
            <person name="Yamaji H."/>
            <person name="Maeda Y."/>
            <person name="Toyohara K."/>
            <person name="Miyamoto K."/>
            <person name="Kimura Y."/>
            <person name="Oda K."/>
        </authorList>
    </citation>
    <scope>NUCLEOTIDE SEQUENCE [LARGE SCALE GENOMIC DNA]</scope>
    <source>
        <strain evidence="4">NBRC 110686 / TISTR 2288 / 201-F6</strain>
    </source>
</reference>
<dbReference type="OrthoDB" id="9815923at2"/>
<dbReference type="SUPFAM" id="SSF53448">
    <property type="entry name" value="Nucleotide-diphospho-sugar transferases"/>
    <property type="match status" value="1"/>
</dbReference>
<evidence type="ECO:0000256" key="1">
    <source>
        <dbReference type="ARBA" id="ARBA00038494"/>
    </source>
</evidence>
<evidence type="ECO:0000313" key="3">
    <source>
        <dbReference type="EMBL" id="GAP36658.1"/>
    </source>
</evidence>
<dbReference type="RefSeq" id="WP_054020633.1">
    <property type="nucleotide sequence ID" value="NZ_BBYR01000037.1"/>
</dbReference>
<dbReference type="STRING" id="1547922.ISF6_2498"/>
<dbReference type="CDD" id="cd02511">
    <property type="entry name" value="Beta4Glucosyltransferase"/>
    <property type="match status" value="1"/>
</dbReference>
<dbReference type="AlphaFoldDB" id="A0A0K8P232"/>
<dbReference type="Proteomes" id="UP000037660">
    <property type="component" value="Unassembled WGS sequence"/>
</dbReference>
<dbReference type="Pfam" id="PF00535">
    <property type="entry name" value="Glycos_transf_2"/>
    <property type="match status" value="1"/>
</dbReference>
<feature type="domain" description="Glycosyltransferase 2-like" evidence="2">
    <location>
        <begin position="8"/>
        <end position="126"/>
    </location>
</feature>
<dbReference type="Gene3D" id="3.90.550.10">
    <property type="entry name" value="Spore Coat Polysaccharide Biosynthesis Protein SpsA, Chain A"/>
    <property type="match status" value="1"/>
</dbReference>
<organism evidence="3 4">
    <name type="scientific">Piscinibacter sakaiensis</name>
    <name type="common">Ideonella sakaiensis</name>
    <dbReference type="NCBI Taxonomy" id="1547922"/>
    <lineage>
        <taxon>Bacteria</taxon>
        <taxon>Pseudomonadati</taxon>
        <taxon>Pseudomonadota</taxon>
        <taxon>Betaproteobacteria</taxon>
        <taxon>Burkholderiales</taxon>
        <taxon>Sphaerotilaceae</taxon>
        <taxon>Piscinibacter</taxon>
    </lineage>
</organism>
<comment type="caution">
    <text evidence="3">The sequence shown here is derived from an EMBL/GenBank/DDBJ whole genome shotgun (WGS) entry which is preliminary data.</text>
</comment>
<evidence type="ECO:0000313" key="4">
    <source>
        <dbReference type="Proteomes" id="UP000037660"/>
    </source>
</evidence>
<gene>
    <name evidence="3" type="ORF">ISF6_2498</name>
</gene>
<dbReference type="GO" id="GO:0016740">
    <property type="term" value="F:transferase activity"/>
    <property type="evidence" value="ECO:0007669"/>
    <property type="project" value="UniProtKB-KW"/>
</dbReference>
<dbReference type="PANTHER" id="PTHR43630">
    <property type="entry name" value="POLY-BETA-1,6-N-ACETYL-D-GLUCOSAMINE SYNTHASE"/>
    <property type="match status" value="1"/>
</dbReference>
<sequence length="259" mass="28719">MPKPGSLTVVIVAKNEARNIADCIRSAAFADEVLVLDSGSHDDTVARAQAAGARVVQTDWPGYGPQVARGFGLATGEWVLSLDADERITEALRAEVQAAIRAGTHDGYRLPRLSEFCGRFIHHGGWRPDYTLRLGRRAKSGFTDHFLHAHMTVDGPVADLRSPLVHYSYPDLHDVLEKLDRYSSGHAKDMLARGRSGGLGKALLHGTMAFVRTYFLRLGLLDGQHGLMLAIYNAEYTYYKYLKLKFLQSPARRPEFPGR</sequence>
<name>A0A0K8P232_PISS1</name>
<evidence type="ECO:0000259" key="2">
    <source>
        <dbReference type="Pfam" id="PF00535"/>
    </source>
</evidence>
<reference evidence="3 4" key="2">
    <citation type="journal article" date="2016" name="Science">
        <title>A bacterium that degrades and assimilates poly(ethylene terephthalate).</title>
        <authorList>
            <person name="Yoshida S."/>
            <person name="Hiraga K."/>
            <person name="Takehana T."/>
            <person name="Taniguchi I."/>
            <person name="Yamaji H."/>
            <person name="Maeda Y."/>
            <person name="Toyohara K."/>
            <person name="Miyamoto K."/>
            <person name="Kimura Y."/>
            <person name="Oda K."/>
        </authorList>
    </citation>
    <scope>NUCLEOTIDE SEQUENCE [LARGE SCALE GENOMIC DNA]</scope>
    <source>
        <strain evidence="4">NBRC 110686 / TISTR 2288 / 201-F6</strain>
    </source>
</reference>
<proteinExistence type="inferred from homology"/>
<comment type="similarity">
    <text evidence="1">Belongs to the glycosyltransferase 2 family. WaaE/KdtX subfamily.</text>
</comment>
<dbReference type="InterPro" id="IPR029044">
    <property type="entry name" value="Nucleotide-diphossugar_trans"/>
</dbReference>
<dbReference type="EMBL" id="BBYR01000037">
    <property type="protein sequence ID" value="GAP36658.1"/>
    <property type="molecule type" value="Genomic_DNA"/>
</dbReference>
<keyword evidence="4" id="KW-1185">Reference proteome</keyword>